<evidence type="ECO:0000256" key="3">
    <source>
        <dbReference type="SAM" id="MobiDB-lite"/>
    </source>
</evidence>
<evidence type="ECO:0000256" key="2">
    <source>
        <dbReference type="PROSITE-ProRule" id="PRU00169"/>
    </source>
</evidence>
<dbReference type="CDD" id="cd00156">
    <property type="entry name" value="REC"/>
    <property type="match status" value="1"/>
</dbReference>
<dbReference type="AlphaFoldDB" id="A0A387HCP3"/>
<feature type="region of interest" description="Disordered" evidence="3">
    <location>
        <begin position="130"/>
        <end position="173"/>
    </location>
</feature>
<keyword evidence="1 2" id="KW-0597">Phosphoprotein</keyword>
<dbReference type="KEGG" id="shun:DWB77_03756"/>
<reference evidence="5 6" key="1">
    <citation type="submission" date="2018-10" db="EMBL/GenBank/DDBJ databases">
        <title>Relationship between Morphology and Antimicrobial Activity in Streptomyces.</title>
        <authorList>
            <person name="Kang H.J."/>
            <person name="Kim S.B."/>
        </authorList>
    </citation>
    <scope>NUCLEOTIDE SEQUENCE [LARGE SCALE GENOMIC DNA]</scope>
    <source>
        <strain evidence="5 6">BH38</strain>
    </source>
</reference>
<dbReference type="InterPro" id="IPR011006">
    <property type="entry name" value="CheY-like_superfamily"/>
</dbReference>
<dbReference type="OrthoDB" id="9812260at2"/>
<dbReference type="InterPro" id="IPR001789">
    <property type="entry name" value="Sig_transdc_resp-reg_receiver"/>
</dbReference>
<dbReference type="SMART" id="SM00448">
    <property type="entry name" value="REC"/>
    <property type="match status" value="1"/>
</dbReference>
<dbReference type="PANTHER" id="PTHR44591:SF3">
    <property type="entry name" value="RESPONSE REGULATORY DOMAIN-CONTAINING PROTEIN"/>
    <property type="match status" value="1"/>
</dbReference>
<dbReference type="InterPro" id="IPR050595">
    <property type="entry name" value="Bact_response_regulator"/>
</dbReference>
<dbReference type="Proteomes" id="UP000271554">
    <property type="component" value="Chromosome"/>
</dbReference>
<evidence type="ECO:0000256" key="1">
    <source>
        <dbReference type="ARBA" id="ARBA00022553"/>
    </source>
</evidence>
<dbReference type="SUPFAM" id="SSF52172">
    <property type="entry name" value="CheY-like"/>
    <property type="match status" value="1"/>
</dbReference>
<keyword evidence="6" id="KW-1185">Reference proteome</keyword>
<dbReference type="PANTHER" id="PTHR44591">
    <property type="entry name" value="STRESS RESPONSE REGULATOR PROTEIN 1"/>
    <property type="match status" value="1"/>
</dbReference>
<accession>A0A387HCP3</accession>
<organism evidence="5 6">
    <name type="scientific">Streptomyces hundungensis</name>
    <dbReference type="NCBI Taxonomy" id="1077946"/>
    <lineage>
        <taxon>Bacteria</taxon>
        <taxon>Bacillati</taxon>
        <taxon>Actinomycetota</taxon>
        <taxon>Actinomycetes</taxon>
        <taxon>Kitasatosporales</taxon>
        <taxon>Streptomycetaceae</taxon>
        <taxon>Streptomyces</taxon>
    </lineage>
</organism>
<evidence type="ECO:0000313" key="5">
    <source>
        <dbReference type="EMBL" id="AYG81596.1"/>
    </source>
</evidence>
<gene>
    <name evidence="5" type="primary">pleD_2</name>
    <name evidence="5" type="ORF">DWB77_03756</name>
</gene>
<feature type="domain" description="Response regulatory" evidence="4">
    <location>
        <begin position="6"/>
        <end position="123"/>
    </location>
</feature>
<evidence type="ECO:0000259" key="4">
    <source>
        <dbReference type="PROSITE" id="PS50110"/>
    </source>
</evidence>
<protein>
    <submittedName>
        <fullName evidence="5">Response regulator PleD</fullName>
    </submittedName>
</protein>
<evidence type="ECO:0000313" key="6">
    <source>
        <dbReference type="Proteomes" id="UP000271554"/>
    </source>
</evidence>
<dbReference type="RefSeq" id="WP_120722320.1">
    <property type="nucleotide sequence ID" value="NZ_CP032698.1"/>
</dbReference>
<sequence>MSADMKVLLVDDHEDNLFAMESILAPLGYPLELATSGDAALKAALHGGIGVAVLDVVMPGVSGLDVARYLSRLTQTRLIPVILVTGRGHDNEIAAQALHLGVADYLIKPIDPWALRIKVQYLYRTSTLLTGPAPRQRGPRTHPAEPTPLPTRRRQLRPTETIRIPHQPEDPPR</sequence>
<name>A0A387HCP3_9ACTN</name>
<dbReference type="Pfam" id="PF00072">
    <property type="entry name" value="Response_reg"/>
    <property type="match status" value="1"/>
</dbReference>
<proteinExistence type="predicted"/>
<dbReference type="PROSITE" id="PS50110">
    <property type="entry name" value="RESPONSE_REGULATORY"/>
    <property type="match status" value="1"/>
</dbReference>
<feature type="modified residue" description="4-aspartylphosphate" evidence="2">
    <location>
        <position position="55"/>
    </location>
</feature>
<dbReference type="EMBL" id="CP032698">
    <property type="protein sequence ID" value="AYG81596.1"/>
    <property type="molecule type" value="Genomic_DNA"/>
</dbReference>
<dbReference type="Gene3D" id="3.40.50.2300">
    <property type="match status" value="1"/>
</dbReference>
<dbReference type="GO" id="GO:0000160">
    <property type="term" value="P:phosphorelay signal transduction system"/>
    <property type="evidence" value="ECO:0007669"/>
    <property type="project" value="InterPro"/>
</dbReference>